<keyword evidence="1" id="KW-0732">Signal</keyword>
<evidence type="ECO:0000313" key="2">
    <source>
        <dbReference type="EMBL" id="QTV06388.1"/>
    </source>
</evidence>
<name>A0ABX7XEN6_9FLAO</name>
<proteinExistence type="predicted"/>
<sequence length="76" mass="8410">MKKILLLSAFALFGTFAMAGTTDTIAKVKFFKTEGVCVISFVDRYGEVLWTETHNTSSSAACDRLTRMRLAQVQGQ</sequence>
<evidence type="ECO:0000256" key="1">
    <source>
        <dbReference type="SAM" id="SignalP"/>
    </source>
</evidence>
<feature type="signal peptide" evidence="1">
    <location>
        <begin position="1"/>
        <end position="19"/>
    </location>
</feature>
<keyword evidence="3" id="KW-1185">Reference proteome</keyword>
<dbReference type="EMBL" id="CP072842">
    <property type="protein sequence ID" value="QTV06388.1"/>
    <property type="molecule type" value="Genomic_DNA"/>
</dbReference>
<accession>A0ABX7XEN6</accession>
<protein>
    <submittedName>
        <fullName evidence="2">Uncharacterized protein</fullName>
    </submittedName>
</protein>
<dbReference type="RefSeq" id="WP_230477058.1">
    <property type="nucleotide sequence ID" value="NZ_CP072842.1"/>
</dbReference>
<reference evidence="2 3" key="1">
    <citation type="journal article" date="2021" name="Int. J. Syst. Evol. Microbiol.">
        <title>Faecalibacter bovis sp. nov., isolated from cow faeces.</title>
        <authorList>
            <person name="Li F."/>
            <person name="Zhao W."/>
            <person name="Hong Q."/>
            <person name="Shao Q."/>
            <person name="Song J."/>
            <person name="Yang S."/>
        </authorList>
    </citation>
    <scope>NUCLEOTIDE SEQUENCE [LARGE SCALE GENOMIC DNA]</scope>
    <source>
        <strain evidence="2 3">ZY171143</strain>
    </source>
</reference>
<evidence type="ECO:0000313" key="3">
    <source>
        <dbReference type="Proteomes" id="UP000672011"/>
    </source>
</evidence>
<gene>
    <name evidence="2" type="ORF">J9309_03405</name>
</gene>
<dbReference type="Proteomes" id="UP000672011">
    <property type="component" value="Chromosome"/>
</dbReference>
<reference evidence="3" key="2">
    <citation type="submission" date="2021-04" db="EMBL/GenBank/DDBJ databases">
        <title>Taxonomy of Flavobacteriaceae bacterium ZY171143.</title>
        <authorList>
            <person name="Li F."/>
        </authorList>
    </citation>
    <scope>NUCLEOTIDE SEQUENCE [LARGE SCALE GENOMIC DNA]</scope>
    <source>
        <strain evidence="3">ZY171143</strain>
    </source>
</reference>
<organism evidence="2 3">
    <name type="scientific">Faecalibacter bovis</name>
    <dbReference type="NCBI Taxonomy" id="2898187"/>
    <lineage>
        <taxon>Bacteria</taxon>
        <taxon>Pseudomonadati</taxon>
        <taxon>Bacteroidota</taxon>
        <taxon>Flavobacteriia</taxon>
        <taxon>Flavobacteriales</taxon>
        <taxon>Weeksellaceae</taxon>
        <taxon>Faecalibacter</taxon>
    </lineage>
</organism>
<feature type="chain" id="PRO_5046208935" evidence="1">
    <location>
        <begin position="20"/>
        <end position="76"/>
    </location>
</feature>